<dbReference type="GO" id="GO:0009307">
    <property type="term" value="P:DNA restriction-modification system"/>
    <property type="evidence" value="ECO:0007669"/>
    <property type="project" value="UniProtKB-KW"/>
</dbReference>
<evidence type="ECO:0000259" key="1">
    <source>
        <dbReference type="PROSITE" id="PS51192"/>
    </source>
</evidence>
<dbReference type="PANTHER" id="PTHR42927:SF1">
    <property type="entry name" value="HELICASE SUPERFAMILY 1 AND 2 DOMAIN-CONTAINING PROTEIN"/>
    <property type="match status" value="1"/>
</dbReference>
<accession>A0A941DM46</accession>
<feature type="domain" description="Helicase ATP-binding" evidence="1">
    <location>
        <begin position="324"/>
        <end position="529"/>
    </location>
</feature>
<dbReference type="GO" id="GO:0003677">
    <property type="term" value="F:DNA binding"/>
    <property type="evidence" value="ECO:0007669"/>
    <property type="project" value="UniProtKB-KW"/>
</dbReference>
<dbReference type="Pfam" id="PF04313">
    <property type="entry name" value="HSDR_N"/>
    <property type="match status" value="1"/>
</dbReference>
<reference evidence="2" key="1">
    <citation type="submission" date="2021-04" db="EMBL/GenBank/DDBJ databases">
        <title>novel species isolated from subtropical streams in China.</title>
        <authorList>
            <person name="Lu H."/>
        </authorList>
    </citation>
    <scope>NUCLEOTIDE SEQUENCE</scope>
    <source>
        <strain evidence="2">LFS511W</strain>
    </source>
</reference>
<dbReference type="PROSITE" id="PS51192">
    <property type="entry name" value="HELICASE_ATP_BIND_1"/>
    <property type="match status" value="1"/>
</dbReference>
<sequence>MSKANESTFQNDMIRQLLANGWLLGKAEHYNRELALYPDDALGFVKETQDEQWQKFCALYPVQPEQKFLERLAQQLNKADPNAANKEMRTFGTLGVLRHELKDRGTRFSLCQFAPEHDLNPDTLAKYKKNRLRVVPEVTYSPWATAEHLAETGVKAKEWRIDLVLFVNGIPVATLELKSEFKQAVHNAMKQYRTTRLPIDPVTKKPEPLLSFKRGALVHFAVSQYEVYMTTRLEGESTFFLPFNKGTQDGGAGNDVPEDNNRYATDYLWNEVLLPDNLLKILGRFVHLQIEEKEDADGRKYKKESLIFPRYHQWDVVQRLLAAARSEGPGQKYLIQHSAGSGKSNSIAWSAHQLSSLYDANGNKLFHSVIVVTDRTVLDAQLQDTIAQFEQTDGVVGRINNQEGDGSKSEKLAKALESSQPIIIVTIQTFPFVLRAIENSVSLKERNYAIIADEAHSSQTGSTARQLKEVLMVDGTANDEEELTTDDILDAAVASRRASRNLTYLAFTATPKTKTLELFGRLPNPSLPASKTNKPEAFHVYSMRQAIEEGFILDVLKNYTNYKVAYNLAMKMKEADQEVESKKAKVKLNQWVRLHNHNISQKVMVIVEHFKTHVMGLLGGQAKAMVVTGSRKEAVRYKQAFDKYITEQGYRKIHAMVAFSGEVEFSDKDPNADFLQGAKFTELNMNPQLKGRDMRKAFDTDDYQVMIVANKFQTGFDQPKLCAMYVDKKLGGVECVQTLSRLNRTYPGKAETGTFILDFFNEPQDILDAFQPYFQTAELANVSDPNLIFDLFDKLRAADIFTWTEVEQFCNAFFVKSKSNAVIANICKPAVERWQKRYKHAVEAYKQAKEMFERTKKFNDAVLLANAENSLKDCKKAKDALEIFKKDLGSFVRFYEFMSQIVDYNDKDLEKLSLYARNLRPMLRETVLDEDNVDLSSIFLSHYRVSKIRQQHLVLQENSSEYQLEPGEAVGSAVAKDRKTEFLSQIVQRLNEMFITDQLTDQDMVNYLYTITDKVRENALVMQQIENNTPEQAMLGDFRQASYDALIESDIAHENQKMQLLTNPEKADRFFSLVFELLLRKEQRPSL</sequence>
<dbReference type="InterPro" id="IPR007409">
    <property type="entry name" value="Restrct_endonuc_type1_HsdR_N"/>
</dbReference>
<dbReference type="GO" id="GO:0009035">
    <property type="term" value="F:type I site-specific deoxyribonuclease activity"/>
    <property type="evidence" value="ECO:0007669"/>
    <property type="project" value="UniProtKB-EC"/>
</dbReference>
<dbReference type="InterPro" id="IPR027417">
    <property type="entry name" value="P-loop_NTPase"/>
</dbReference>
<dbReference type="Proteomes" id="UP000680067">
    <property type="component" value="Unassembled WGS sequence"/>
</dbReference>
<name>A0A941DM46_9BURK</name>
<dbReference type="EMBL" id="JAGSPN010000013">
    <property type="protein sequence ID" value="MBR7783662.1"/>
    <property type="molecule type" value="Genomic_DNA"/>
</dbReference>
<dbReference type="GO" id="GO:0005524">
    <property type="term" value="F:ATP binding"/>
    <property type="evidence" value="ECO:0007669"/>
    <property type="project" value="UniProtKB-KW"/>
</dbReference>
<protein>
    <submittedName>
        <fullName evidence="2">Type I restriction endonuclease subunit R</fullName>
    </submittedName>
</protein>
<dbReference type="RefSeq" id="WP_212688932.1">
    <property type="nucleotide sequence ID" value="NZ_JAGSPN010000013.1"/>
</dbReference>
<dbReference type="InterPro" id="IPR014001">
    <property type="entry name" value="Helicase_ATP-bd"/>
</dbReference>
<evidence type="ECO:0000313" key="2">
    <source>
        <dbReference type="EMBL" id="MBR7783662.1"/>
    </source>
</evidence>
<keyword evidence="2" id="KW-0255">Endonuclease</keyword>
<proteinExistence type="predicted"/>
<evidence type="ECO:0000313" key="3">
    <source>
        <dbReference type="Proteomes" id="UP000680067"/>
    </source>
</evidence>
<dbReference type="InterPro" id="IPR055180">
    <property type="entry name" value="HsdR_RecA-like_helicase_dom_2"/>
</dbReference>
<dbReference type="SUPFAM" id="SSF52540">
    <property type="entry name" value="P-loop containing nucleoside triphosphate hydrolases"/>
    <property type="match status" value="1"/>
</dbReference>
<keyword evidence="3" id="KW-1185">Reference proteome</keyword>
<gene>
    <name evidence="2" type="ORF">KDM89_16065</name>
</gene>
<keyword evidence="2" id="KW-0540">Nuclease</keyword>
<keyword evidence="2" id="KW-0378">Hydrolase</keyword>
<dbReference type="AlphaFoldDB" id="A0A941DM46"/>
<dbReference type="Gene3D" id="3.90.1570.50">
    <property type="match status" value="1"/>
</dbReference>
<dbReference type="SMART" id="SM00487">
    <property type="entry name" value="DEXDc"/>
    <property type="match status" value="1"/>
</dbReference>
<dbReference type="Pfam" id="PF18766">
    <property type="entry name" value="SWI2_SNF2"/>
    <property type="match status" value="1"/>
</dbReference>
<dbReference type="Pfam" id="PF22679">
    <property type="entry name" value="T1R_D3-like"/>
    <property type="match status" value="1"/>
</dbReference>
<comment type="caution">
    <text evidence="2">The sequence shown here is derived from an EMBL/GenBank/DDBJ whole genome shotgun (WGS) entry which is preliminary data.</text>
</comment>
<dbReference type="PANTHER" id="PTHR42927">
    <property type="entry name" value="HELICASE SUPERFAMILY 1 AND 2 DOMAIN-CONTAINING PROTEIN"/>
    <property type="match status" value="1"/>
</dbReference>
<dbReference type="Gene3D" id="3.40.50.300">
    <property type="entry name" value="P-loop containing nucleotide triphosphate hydrolases"/>
    <property type="match status" value="2"/>
</dbReference>
<dbReference type="InterPro" id="IPR040980">
    <property type="entry name" value="SWI2_SNF2"/>
</dbReference>
<organism evidence="2 3">
    <name type="scientific">Undibacterium luofuense</name>
    <dbReference type="NCBI Taxonomy" id="2828733"/>
    <lineage>
        <taxon>Bacteria</taxon>
        <taxon>Pseudomonadati</taxon>
        <taxon>Pseudomonadota</taxon>
        <taxon>Betaproteobacteria</taxon>
        <taxon>Burkholderiales</taxon>
        <taxon>Oxalobacteraceae</taxon>
        <taxon>Undibacterium</taxon>
    </lineage>
</organism>